<evidence type="ECO:0000313" key="7">
    <source>
        <dbReference type="EMBL" id="KIK08457.1"/>
    </source>
</evidence>
<evidence type="ECO:0000256" key="4">
    <source>
        <dbReference type="PROSITE-ProRule" id="PRU00339"/>
    </source>
</evidence>
<gene>
    <name evidence="7" type="ORF">K443DRAFT_85307</name>
</gene>
<evidence type="ECO:0000313" key="8">
    <source>
        <dbReference type="Proteomes" id="UP000054477"/>
    </source>
</evidence>
<evidence type="ECO:0000256" key="3">
    <source>
        <dbReference type="ARBA" id="ARBA00023602"/>
    </source>
</evidence>
<reference evidence="8" key="2">
    <citation type="submission" date="2015-01" db="EMBL/GenBank/DDBJ databases">
        <title>Evolutionary Origins and Diversification of the Mycorrhizal Mutualists.</title>
        <authorList>
            <consortium name="DOE Joint Genome Institute"/>
            <consortium name="Mycorrhizal Genomics Consortium"/>
            <person name="Kohler A."/>
            <person name="Kuo A."/>
            <person name="Nagy L.G."/>
            <person name="Floudas D."/>
            <person name="Copeland A."/>
            <person name="Barry K.W."/>
            <person name="Cichocki N."/>
            <person name="Veneault-Fourrey C."/>
            <person name="LaButti K."/>
            <person name="Lindquist E.A."/>
            <person name="Lipzen A."/>
            <person name="Lundell T."/>
            <person name="Morin E."/>
            <person name="Murat C."/>
            <person name="Riley R."/>
            <person name="Ohm R."/>
            <person name="Sun H."/>
            <person name="Tunlid A."/>
            <person name="Henrissat B."/>
            <person name="Grigoriev I.V."/>
            <person name="Hibbett D.S."/>
            <person name="Martin F."/>
        </authorList>
    </citation>
    <scope>NUCLEOTIDE SEQUENCE [LARGE SCALE GENOMIC DNA]</scope>
    <source>
        <strain evidence="8">LaAM-08-1</strain>
    </source>
</reference>
<evidence type="ECO:0000259" key="6">
    <source>
        <dbReference type="Pfam" id="PF18972"/>
    </source>
</evidence>
<dbReference type="PANTHER" id="PTHR46035:SF1">
    <property type="entry name" value="TETRATRICOPEPTIDE REPEAT PROTEIN 4"/>
    <property type="match status" value="1"/>
</dbReference>
<feature type="repeat" description="TPR" evidence="4">
    <location>
        <begin position="59"/>
        <end position="92"/>
    </location>
</feature>
<sequence length="367" mass="41341">MAAPAMGPQLLSDAEVHQKISALDNVPLFMKSLPSDDTDDAVIAALQNLAYSGTSDEIARNFKEQGNEYFKGKRYREALGFYNQGVDARPTDPKVQETLLLNRAACNLELGNLTRAENFGSVLKDCSKALGFNAQSSKAFFRSAVALIALDRIDEALDCCDRCLVFDPLNTAVKTINREAKKKKKVKDRREKERLERIQKEEEAKRLMKLAFRERNLIDVPKPDGSTNPYTPHFDLGDPTQRTLIIPTFFLYPQYATSDVIPEFAEDTTFGAHIERMFPPQAPPADWDVKREYIVGNLAIYAITRKKRLLKIGKKMILQHVLRAAKGKDGEDGLEVKDGCLSFIILPKGSVELKWVEEYKNVRVEAV</sequence>
<dbReference type="STRING" id="1095629.A0A0C9YDM5"/>
<evidence type="ECO:0000256" key="1">
    <source>
        <dbReference type="ARBA" id="ARBA00022737"/>
    </source>
</evidence>
<proteinExistence type="inferred from homology"/>
<dbReference type="AlphaFoldDB" id="A0A0C9YDM5"/>
<dbReference type="GO" id="GO:0005634">
    <property type="term" value="C:nucleus"/>
    <property type="evidence" value="ECO:0007669"/>
    <property type="project" value="TreeGrafter"/>
</dbReference>
<reference evidence="7 8" key="1">
    <citation type="submission" date="2014-04" db="EMBL/GenBank/DDBJ databases">
        <authorList>
            <consortium name="DOE Joint Genome Institute"/>
            <person name="Kuo A."/>
            <person name="Kohler A."/>
            <person name="Nagy L.G."/>
            <person name="Floudas D."/>
            <person name="Copeland A."/>
            <person name="Barry K.W."/>
            <person name="Cichocki N."/>
            <person name="Veneault-Fourrey C."/>
            <person name="LaButti K."/>
            <person name="Lindquist E.A."/>
            <person name="Lipzen A."/>
            <person name="Lundell T."/>
            <person name="Morin E."/>
            <person name="Murat C."/>
            <person name="Sun H."/>
            <person name="Tunlid A."/>
            <person name="Henrissat B."/>
            <person name="Grigoriev I.V."/>
            <person name="Hibbett D.S."/>
            <person name="Martin F."/>
            <person name="Nordberg H.P."/>
            <person name="Cantor M.N."/>
            <person name="Hua S.X."/>
        </authorList>
    </citation>
    <scope>NUCLEOTIDE SEQUENCE [LARGE SCALE GENOMIC DNA]</scope>
    <source>
        <strain evidence="7 8">LaAM-08-1</strain>
    </source>
</reference>
<keyword evidence="5" id="KW-0175">Coiled coil</keyword>
<dbReference type="InterPro" id="IPR044059">
    <property type="entry name" value="Csn1/TTC4_wheel"/>
</dbReference>
<evidence type="ECO:0000256" key="2">
    <source>
        <dbReference type="ARBA" id="ARBA00022803"/>
    </source>
</evidence>
<evidence type="ECO:0000256" key="5">
    <source>
        <dbReference type="SAM" id="Coils"/>
    </source>
</evidence>
<dbReference type="InterPro" id="IPR019734">
    <property type="entry name" value="TPR_rpt"/>
</dbReference>
<keyword evidence="1" id="KW-0677">Repeat</keyword>
<accession>A0A0C9YDM5</accession>
<dbReference type="OrthoDB" id="1724687at2759"/>
<feature type="domain" description="Cns1/TTC4 wheel" evidence="6">
    <location>
        <begin position="241"/>
        <end position="359"/>
    </location>
</feature>
<dbReference type="Pfam" id="PF18972">
    <property type="entry name" value="Wheel"/>
    <property type="match status" value="1"/>
</dbReference>
<dbReference type="Proteomes" id="UP000054477">
    <property type="component" value="Unassembled WGS sequence"/>
</dbReference>
<dbReference type="InterPro" id="IPR011990">
    <property type="entry name" value="TPR-like_helical_dom_sf"/>
</dbReference>
<dbReference type="CDD" id="cd21377">
    <property type="entry name" value="CTWD_Cns1-like"/>
    <property type="match status" value="1"/>
</dbReference>
<dbReference type="EMBL" id="KN838542">
    <property type="protein sequence ID" value="KIK08457.1"/>
    <property type="molecule type" value="Genomic_DNA"/>
</dbReference>
<dbReference type="PROSITE" id="PS50005">
    <property type="entry name" value="TPR"/>
    <property type="match status" value="1"/>
</dbReference>
<dbReference type="GO" id="GO:0006457">
    <property type="term" value="P:protein folding"/>
    <property type="evidence" value="ECO:0007669"/>
    <property type="project" value="TreeGrafter"/>
</dbReference>
<dbReference type="GO" id="GO:0030544">
    <property type="term" value="F:Hsp70 protein binding"/>
    <property type="evidence" value="ECO:0007669"/>
    <property type="project" value="TreeGrafter"/>
</dbReference>
<dbReference type="HOGENOM" id="CLU_040446_1_0_1"/>
<feature type="coiled-coil region" evidence="5">
    <location>
        <begin position="176"/>
        <end position="210"/>
    </location>
</feature>
<dbReference type="SMART" id="SM00028">
    <property type="entry name" value="TPR"/>
    <property type="match status" value="2"/>
</dbReference>
<dbReference type="GO" id="GO:0005829">
    <property type="term" value="C:cytosol"/>
    <property type="evidence" value="ECO:0007669"/>
    <property type="project" value="TreeGrafter"/>
</dbReference>
<dbReference type="SUPFAM" id="SSF48452">
    <property type="entry name" value="TPR-like"/>
    <property type="match status" value="1"/>
</dbReference>
<comment type="similarity">
    <text evidence="3">Belongs to the TTC4 family.</text>
</comment>
<organism evidence="7 8">
    <name type="scientific">Laccaria amethystina LaAM-08-1</name>
    <dbReference type="NCBI Taxonomy" id="1095629"/>
    <lineage>
        <taxon>Eukaryota</taxon>
        <taxon>Fungi</taxon>
        <taxon>Dikarya</taxon>
        <taxon>Basidiomycota</taxon>
        <taxon>Agaricomycotina</taxon>
        <taxon>Agaricomycetes</taxon>
        <taxon>Agaricomycetidae</taxon>
        <taxon>Agaricales</taxon>
        <taxon>Agaricineae</taxon>
        <taxon>Hydnangiaceae</taxon>
        <taxon>Laccaria</taxon>
    </lineage>
</organism>
<name>A0A0C9YDM5_9AGAR</name>
<dbReference type="GO" id="GO:0051879">
    <property type="term" value="F:Hsp90 protein binding"/>
    <property type="evidence" value="ECO:0007669"/>
    <property type="project" value="InterPro"/>
</dbReference>
<keyword evidence="2 4" id="KW-0802">TPR repeat</keyword>
<dbReference type="Gene3D" id="1.25.40.10">
    <property type="entry name" value="Tetratricopeptide repeat domain"/>
    <property type="match status" value="1"/>
</dbReference>
<protein>
    <recommendedName>
        <fullName evidence="6">Cns1/TTC4 wheel domain-containing protein</fullName>
    </recommendedName>
</protein>
<keyword evidence="8" id="KW-1185">Reference proteome</keyword>
<dbReference type="PANTHER" id="PTHR46035">
    <property type="entry name" value="TETRATRICOPEPTIDE REPEAT PROTEIN 4"/>
    <property type="match status" value="1"/>
</dbReference>